<dbReference type="AlphaFoldDB" id="A0A645JK55"/>
<name>A0A645JK55_9ZZZZ</name>
<reference evidence="1" key="1">
    <citation type="submission" date="2019-08" db="EMBL/GenBank/DDBJ databases">
        <authorList>
            <person name="Kucharzyk K."/>
            <person name="Murdoch R.W."/>
            <person name="Higgins S."/>
            <person name="Loffler F."/>
        </authorList>
    </citation>
    <scope>NUCLEOTIDE SEQUENCE</scope>
</reference>
<protein>
    <submittedName>
        <fullName evidence="1">Uncharacterized protein</fullName>
    </submittedName>
</protein>
<dbReference type="EMBL" id="VSSQ01136318">
    <property type="protein sequence ID" value="MPN60704.1"/>
    <property type="molecule type" value="Genomic_DNA"/>
</dbReference>
<comment type="caution">
    <text evidence="1">The sequence shown here is derived from an EMBL/GenBank/DDBJ whole genome shotgun (WGS) entry which is preliminary data.</text>
</comment>
<sequence length="143" mass="16182">MHKLHPSRETTCAPLASRLVIQECMWSTESPTARAVSEAGHARQCMRQGAPSRRRWMPWRLGVGSTRWRRARLAAQCAEQRSRVGFHHVDVSSRLPARCRQGIRIETPADAGARLSRQLLQQARIGNVFDEDCADLFTADLLH</sequence>
<organism evidence="1">
    <name type="scientific">bioreactor metagenome</name>
    <dbReference type="NCBI Taxonomy" id="1076179"/>
    <lineage>
        <taxon>unclassified sequences</taxon>
        <taxon>metagenomes</taxon>
        <taxon>ecological metagenomes</taxon>
    </lineage>
</organism>
<accession>A0A645JK55</accession>
<gene>
    <name evidence="1" type="ORF">SDC9_208435</name>
</gene>
<proteinExistence type="predicted"/>
<evidence type="ECO:0000313" key="1">
    <source>
        <dbReference type="EMBL" id="MPN60704.1"/>
    </source>
</evidence>